<dbReference type="Proteomes" id="UP001304298">
    <property type="component" value="Unassembled WGS sequence"/>
</dbReference>
<gene>
    <name evidence="5" type="ORF">VA596_37885</name>
</gene>
<reference evidence="5 6" key="1">
    <citation type="submission" date="2023-12" db="EMBL/GenBank/DDBJ databases">
        <title>Amycolatopsis sp. V23-08.</title>
        <authorList>
            <person name="Somphong A."/>
        </authorList>
    </citation>
    <scope>NUCLEOTIDE SEQUENCE [LARGE SCALE GENOMIC DNA]</scope>
    <source>
        <strain evidence="5 6">V23-08</strain>
    </source>
</reference>
<comment type="similarity">
    <text evidence="1">Belongs to the thioesterase PaaI family.</text>
</comment>
<dbReference type="Gene3D" id="3.10.129.10">
    <property type="entry name" value="Hotdog Thioesterase"/>
    <property type="match status" value="1"/>
</dbReference>
<evidence type="ECO:0000259" key="4">
    <source>
        <dbReference type="PROSITE" id="PS51770"/>
    </source>
</evidence>
<name>A0ABU5RGF2_9PSEU</name>
<dbReference type="EMBL" id="JAYFSI010000012">
    <property type="protein sequence ID" value="MEA5365351.1"/>
    <property type="molecule type" value="Genomic_DNA"/>
</dbReference>
<organism evidence="5 6">
    <name type="scientific">Amycolatopsis heterodermiae</name>
    <dbReference type="NCBI Taxonomy" id="3110235"/>
    <lineage>
        <taxon>Bacteria</taxon>
        <taxon>Bacillati</taxon>
        <taxon>Actinomycetota</taxon>
        <taxon>Actinomycetes</taxon>
        <taxon>Pseudonocardiales</taxon>
        <taxon>Pseudonocardiaceae</taxon>
        <taxon>Amycolatopsis</taxon>
    </lineage>
</organism>
<dbReference type="CDD" id="cd03443">
    <property type="entry name" value="PaaI_thioesterase"/>
    <property type="match status" value="1"/>
</dbReference>
<evidence type="ECO:0000256" key="2">
    <source>
        <dbReference type="ARBA" id="ARBA00022801"/>
    </source>
</evidence>
<sequence>MPEPTPRARETPPGFELLVSSPFVAQVGPIHVNDEGVLGVHVRDEHRNVLGTVHGGFLMTLADVAAGRTARRVIGEGAVVQTVSATVDFLSTAAVGSWLEIEATVDRAGRRAVFTTCRVTSGDKTIAKASVVLLRS</sequence>
<dbReference type="GO" id="GO:0016787">
    <property type="term" value="F:hydrolase activity"/>
    <property type="evidence" value="ECO:0007669"/>
    <property type="project" value="UniProtKB-KW"/>
</dbReference>
<evidence type="ECO:0000256" key="3">
    <source>
        <dbReference type="PROSITE-ProRule" id="PRU01106"/>
    </source>
</evidence>
<keyword evidence="2 3" id="KW-0378">Hydrolase</keyword>
<comment type="caution">
    <text evidence="5">The sequence shown here is derived from an EMBL/GenBank/DDBJ whole genome shotgun (WGS) entry which is preliminary data.</text>
</comment>
<proteinExistence type="inferred from homology"/>
<dbReference type="Pfam" id="PF03061">
    <property type="entry name" value="4HBT"/>
    <property type="match status" value="1"/>
</dbReference>
<keyword evidence="6" id="KW-1185">Reference proteome</keyword>
<dbReference type="InterPro" id="IPR039298">
    <property type="entry name" value="ACOT13"/>
</dbReference>
<dbReference type="InterPro" id="IPR006683">
    <property type="entry name" value="Thioestr_dom"/>
</dbReference>
<dbReference type="SUPFAM" id="SSF54637">
    <property type="entry name" value="Thioesterase/thiol ester dehydrase-isomerase"/>
    <property type="match status" value="1"/>
</dbReference>
<dbReference type="EC" id="3.1.2.-" evidence="5"/>
<dbReference type="InterPro" id="IPR033120">
    <property type="entry name" value="HOTDOG_ACOT"/>
</dbReference>
<dbReference type="PANTHER" id="PTHR21660:SF1">
    <property type="entry name" value="ACYL-COENZYME A THIOESTERASE 13"/>
    <property type="match status" value="1"/>
</dbReference>
<dbReference type="PANTHER" id="PTHR21660">
    <property type="entry name" value="THIOESTERASE SUPERFAMILY MEMBER-RELATED"/>
    <property type="match status" value="1"/>
</dbReference>
<dbReference type="InterPro" id="IPR029069">
    <property type="entry name" value="HotDog_dom_sf"/>
</dbReference>
<protein>
    <submittedName>
        <fullName evidence="5">PaaI family thioesterase</fullName>
        <ecNumber evidence="5">3.1.2.-</ecNumber>
    </submittedName>
</protein>
<evidence type="ECO:0000313" key="6">
    <source>
        <dbReference type="Proteomes" id="UP001304298"/>
    </source>
</evidence>
<dbReference type="PROSITE" id="PS51770">
    <property type="entry name" value="HOTDOG_ACOT"/>
    <property type="match status" value="1"/>
</dbReference>
<evidence type="ECO:0000313" key="5">
    <source>
        <dbReference type="EMBL" id="MEA5365351.1"/>
    </source>
</evidence>
<feature type="domain" description="HotDog ACOT-type" evidence="4">
    <location>
        <begin position="32"/>
        <end position="136"/>
    </location>
</feature>
<dbReference type="RefSeq" id="WP_323333804.1">
    <property type="nucleotide sequence ID" value="NZ_JAYFSI010000012.1"/>
</dbReference>
<accession>A0ABU5RGF2</accession>
<evidence type="ECO:0000256" key="1">
    <source>
        <dbReference type="ARBA" id="ARBA00008324"/>
    </source>
</evidence>